<dbReference type="OrthoDB" id="345705at2759"/>
<dbReference type="InterPro" id="IPR051218">
    <property type="entry name" value="Sec_MonoDiacylglyc_Lipase"/>
</dbReference>
<evidence type="ECO:0000256" key="1">
    <source>
        <dbReference type="SAM" id="SignalP"/>
    </source>
</evidence>
<dbReference type="Gene3D" id="3.40.50.1820">
    <property type="entry name" value="alpha/beta hydrolase"/>
    <property type="match status" value="1"/>
</dbReference>
<evidence type="ECO:0000313" key="4">
    <source>
        <dbReference type="Proteomes" id="UP000192257"/>
    </source>
</evidence>
<proteinExistence type="predicted"/>
<dbReference type="Proteomes" id="UP000192257">
    <property type="component" value="Unassembled WGS sequence"/>
</dbReference>
<organism evidence="3 4">
    <name type="scientific">Trypanosoma theileri</name>
    <dbReference type="NCBI Taxonomy" id="67003"/>
    <lineage>
        <taxon>Eukaryota</taxon>
        <taxon>Discoba</taxon>
        <taxon>Euglenozoa</taxon>
        <taxon>Kinetoplastea</taxon>
        <taxon>Metakinetoplastina</taxon>
        <taxon>Trypanosomatida</taxon>
        <taxon>Trypanosomatidae</taxon>
        <taxon>Trypanosoma</taxon>
    </lineage>
</organism>
<keyword evidence="1" id="KW-0732">Signal</keyword>
<dbReference type="RefSeq" id="XP_028878160.1">
    <property type="nucleotide sequence ID" value="XM_029030502.1"/>
</dbReference>
<evidence type="ECO:0000259" key="2">
    <source>
        <dbReference type="Pfam" id="PF01764"/>
    </source>
</evidence>
<dbReference type="InterPro" id="IPR029058">
    <property type="entry name" value="AB_hydrolase_fold"/>
</dbReference>
<dbReference type="PANTHER" id="PTHR45856:SF25">
    <property type="entry name" value="FUNGAL LIPASE-LIKE DOMAIN-CONTAINING PROTEIN"/>
    <property type="match status" value="1"/>
</dbReference>
<dbReference type="GeneID" id="39990282"/>
<protein>
    <submittedName>
        <fullName evidence="3">Lipase</fullName>
    </submittedName>
</protein>
<dbReference type="AlphaFoldDB" id="A0A1X0NH29"/>
<name>A0A1X0NH29_9TRYP</name>
<evidence type="ECO:0000313" key="3">
    <source>
        <dbReference type="EMBL" id="ORC84094.1"/>
    </source>
</evidence>
<gene>
    <name evidence="3" type="ORF">TM35_000491000</name>
</gene>
<feature type="non-terminal residue" evidence="3">
    <location>
        <position position="245"/>
    </location>
</feature>
<feature type="domain" description="Fungal lipase-type" evidence="2">
    <location>
        <begin position="91"/>
        <end position="234"/>
    </location>
</feature>
<dbReference type="GO" id="GO:0006629">
    <property type="term" value="P:lipid metabolic process"/>
    <property type="evidence" value="ECO:0007669"/>
    <property type="project" value="InterPro"/>
</dbReference>
<dbReference type="CDD" id="cd00519">
    <property type="entry name" value="Lipase_3"/>
    <property type="match status" value="1"/>
</dbReference>
<sequence length="245" mass="27398">MFSVSHCRLAPSAFLFLLLLLCSCGVHAAYSETLAMSALYFSKASYCDVPSIGNWSCDSCAMHPSFQLTKVFENATEGALAYMGVSQDRIVISFRGSQNIPNWISNMEFKQITYPNATCEGCSVHRGFYHSFSSLRNEMWEELQRLVAEYPRRPVLITGHSLGGAMAVLAAADFAAQAYAIGAGPQFELYTFGAPRVGNEAFTAWMSELFCRRKHKTYRVTHKRDVVPHLPPISFGFQHSVHEVW</sequence>
<dbReference type="PANTHER" id="PTHR45856">
    <property type="entry name" value="ALPHA/BETA-HYDROLASES SUPERFAMILY PROTEIN"/>
    <property type="match status" value="1"/>
</dbReference>
<accession>A0A1X0NH29</accession>
<reference evidence="3 4" key="1">
    <citation type="submission" date="2017-03" db="EMBL/GenBank/DDBJ databases">
        <title>An alternative strategy for trypanosome survival in the mammalian bloodstream revealed through genome and transcriptome analysis of the ubiquitous bovine parasite Trypanosoma (Megatrypanum) theileri.</title>
        <authorList>
            <person name="Kelly S."/>
            <person name="Ivens A."/>
            <person name="Mott A."/>
            <person name="O'Neill E."/>
            <person name="Emms D."/>
            <person name="Macleod O."/>
            <person name="Voorheis P."/>
            <person name="Matthews J."/>
            <person name="Matthews K."/>
            <person name="Carrington M."/>
        </authorList>
    </citation>
    <scope>NUCLEOTIDE SEQUENCE [LARGE SCALE GENOMIC DNA]</scope>
    <source>
        <strain evidence="3">Edinburgh</strain>
    </source>
</reference>
<dbReference type="EMBL" id="NBCO01000049">
    <property type="protein sequence ID" value="ORC84094.1"/>
    <property type="molecule type" value="Genomic_DNA"/>
</dbReference>
<dbReference type="InterPro" id="IPR002921">
    <property type="entry name" value="Fungal_lipase-type"/>
</dbReference>
<feature type="chain" id="PRO_5013343870" evidence="1">
    <location>
        <begin position="29"/>
        <end position="245"/>
    </location>
</feature>
<dbReference type="SUPFAM" id="SSF53474">
    <property type="entry name" value="alpha/beta-Hydrolases"/>
    <property type="match status" value="1"/>
</dbReference>
<feature type="signal peptide" evidence="1">
    <location>
        <begin position="1"/>
        <end position="28"/>
    </location>
</feature>
<keyword evidence="4" id="KW-1185">Reference proteome</keyword>
<comment type="caution">
    <text evidence="3">The sequence shown here is derived from an EMBL/GenBank/DDBJ whole genome shotgun (WGS) entry which is preliminary data.</text>
</comment>
<dbReference type="VEuPathDB" id="TriTrypDB:TM35_000491000"/>
<dbReference type="Pfam" id="PF01764">
    <property type="entry name" value="Lipase_3"/>
    <property type="match status" value="1"/>
</dbReference>